<proteinExistence type="inferred from homology"/>
<organism evidence="16 17">
    <name type="scientific">Urechidicola croceus</name>
    <dbReference type="NCBI Taxonomy" id="1850246"/>
    <lineage>
        <taxon>Bacteria</taxon>
        <taxon>Pseudomonadati</taxon>
        <taxon>Bacteroidota</taxon>
        <taxon>Flavobacteriia</taxon>
        <taxon>Flavobacteriales</taxon>
        <taxon>Flavobacteriaceae</taxon>
        <taxon>Urechidicola</taxon>
    </lineage>
</organism>
<keyword evidence="8 12" id="KW-0798">TonB box</keyword>
<dbReference type="Proteomes" id="UP000176050">
    <property type="component" value="Chromosome"/>
</dbReference>
<evidence type="ECO:0000256" key="11">
    <source>
        <dbReference type="PROSITE-ProRule" id="PRU01360"/>
    </source>
</evidence>
<keyword evidence="3 11" id="KW-1134">Transmembrane beta strand</keyword>
<dbReference type="GO" id="GO:0009279">
    <property type="term" value="C:cell outer membrane"/>
    <property type="evidence" value="ECO:0007669"/>
    <property type="project" value="UniProtKB-SubCell"/>
</dbReference>
<dbReference type="InterPro" id="IPR036942">
    <property type="entry name" value="Beta-barrel_TonB_sf"/>
</dbReference>
<evidence type="ECO:0000256" key="4">
    <source>
        <dbReference type="ARBA" id="ARBA00022496"/>
    </source>
</evidence>
<keyword evidence="10 11" id="KW-0998">Cell outer membrane</keyword>
<evidence type="ECO:0000256" key="10">
    <source>
        <dbReference type="ARBA" id="ARBA00023237"/>
    </source>
</evidence>
<dbReference type="STRING" id="1850246.LPB138_06250"/>
<evidence type="ECO:0000259" key="15">
    <source>
        <dbReference type="Pfam" id="PF07715"/>
    </source>
</evidence>
<protein>
    <recommendedName>
        <fullName evidence="18">TonB-dependent receptor</fullName>
    </recommendedName>
</protein>
<reference evidence="16 17" key="1">
    <citation type="submission" date="2016-10" db="EMBL/GenBank/DDBJ databases">
        <title>Lutibacter sp. LPB0138, isolated from marine gastropod.</title>
        <authorList>
            <person name="Kim E."/>
            <person name="Yi H."/>
        </authorList>
    </citation>
    <scope>NUCLEOTIDE SEQUENCE [LARGE SCALE GENOMIC DNA]</scope>
    <source>
        <strain evidence="16 17">LPB0138</strain>
    </source>
</reference>
<evidence type="ECO:0000256" key="7">
    <source>
        <dbReference type="ARBA" id="ARBA00023065"/>
    </source>
</evidence>
<evidence type="ECO:0000256" key="2">
    <source>
        <dbReference type="ARBA" id="ARBA00022448"/>
    </source>
</evidence>
<evidence type="ECO:0000256" key="1">
    <source>
        <dbReference type="ARBA" id="ARBA00004571"/>
    </source>
</evidence>
<evidence type="ECO:0000256" key="5">
    <source>
        <dbReference type="ARBA" id="ARBA00022692"/>
    </source>
</evidence>
<evidence type="ECO:0000313" key="16">
    <source>
        <dbReference type="EMBL" id="AOW20303.1"/>
    </source>
</evidence>
<evidence type="ECO:0008006" key="18">
    <source>
        <dbReference type="Google" id="ProtNLM"/>
    </source>
</evidence>
<comment type="subcellular location">
    <subcellularLocation>
        <location evidence="1 11">Cell outer membrane</location>
        <topology evidence="1 11">Multi-pass membrane protein</topology>
    </subcellularLocation>
</comment>
<keyword evidence="17" id="KW-1185">Reference proteome</keyword>
<evidence type="ECO:0000313" key="17">
    <source>
        <dbReference type="Proteomes" id="UP000176050"/>
    </source>
</evidence>
<gene>
    <name evidence="16" type="ORF">LPB138_06250</name>
</gene>
<dbReference type="PANTHER" id="PTHR32552:SF81">
    <property type="entry name" value="TONB-DEPENDENT OUTER MEMBRANE RECEPTOR"/>
    <property type="match status" value="1"/>
</dbReference>
<feature type="signal peptide" evidence="13">
    <location>
        <begin position="1"/>
        <end position="19"/>
    </location>
</feature>
<keyword evidence="6" id="KW-0408">Iron</keyword>
<dbReference type="Pfam" id="PF07715">
    <property type="entry name" value="Plug"/>
    <property type="match status" value="1"/>
</dbReference>
<feature type="chain" id="PRO_5009110820" description="TonB-dependent receptor" evidence="13">
    <location>
        <begin position="20"/>
        <end position="760"/>
    </location>
</feature>
<accession>A0A1D8P6V4</accession>
<dbReference type="Gene3D" id="2.170.130.10">
    <property type="entry name" value="TonB-dependent receptor, plug domain"/>
    <property type="match status" value="1"/>
</dbReference>
<evidence type="ECO:0000256" key="3">
    <source>
        <dbReference type="ARBA" id="ARBA00022452"/>
    </source>
</evidence>
<evidence type="ECO:0000259" key="14">
    <source>
        <dbReference type="Pfam" id="PF00593"/>
    </source>
</evidence>
<dbReference type="OrthoDB" id="9782587at2"/>
<dbReference type="AlphaFoldDB" id="A0A1D8P6V4"/>
<keyword evidence="9 11" id="KW-0472">Membrane</keyword>
<name>A0A1D8P6V4_9FLAO</name>
<dbReference type="EMBL" id="CP017478">
    <property type="protein sequence ID" value="AOW20303.1"/>
    <property type="molecule type" value="Genomic_DNA"/>
</dbReference>
<dbReference type="InterPro" id="IPR000531">
    <property type="entry name" value="Beta-barrel_TonB"/>
</dbReference>
<dbReference type="GO" id="GO:0006826">
    <property type="term" value="P:iron ion transport"/>
    <property type="evidence" value="ECO:0007669"/>
    <property type="project" value="UniProtKB-KW"/>
</dbReference>
<dbReference type="InterPro" id="IPR039426">
    <property type="entry name" value="TonB-dep_rcpt-like"/>
</dbReference>
<sequence length="760" mass="85731">MKQLSTLIILLFFSINSFAQEIQGKVIESENSIELSNVQIFNSENIEITTTNNNGIFILPTPGSYTFKKEGFQNKTIDLKSSKFVIIELNVLPENLNEIQITASNLNSQIKSLPTAISVISTKEIENSDNVNMTSILNTVPGVVVHNGTLTTNKINIRGIGSRNLYGTSKLRAYYQDIPLTNGSGESTIEDIEITSIGRIEILKGPSSSIYGAGLGGTIQLIPNKGLYNENSIRGGYIFGSYGLQKYLAQVNLGNDSNSANIIYTNTQKDGYRDNNQLDKQSFSVATNHFIGESDKLTFIGNYIDLKAFIPSSINEETYLNEPTSADFRWGQAKGYEDYTKGLFGISWQHDYNSKTTQYTSVFTSFFDSYEAKTFEIEGIKNNSIGLRTRFVSNSTLFNKPLEWTIGGELFNDNNKTKVYENLFDDTTNGSVEGSLTERYEENRRYFNVFIDSKLELTSKTNFTFGVNLNKTSYDLDDQINSDSSGITGDYSFDAIFSPKFGLTHQINDNIMIYETASHGFSPPTLEETLQPDGQINPDIKPESGWNFEIGSRGKLFNKKLNYDIALYKMDVKNLLVPRRTGDEEFVGINAGKTEYTGLEFGVGYNVLKTEKLTIYHSNALNFTDFKFKDFVDEDSDEDYSGNRLTGVPKFTFNSQLNFDSKCGIYAFINYNYTDKIPMRDDNSIYSDSYKLVNTRIGYKSNFSKKYELNLFLGINNVFDEQYASMLLINAPSFGGRAPRYYYPGEPTNYYSGFNLKYIF</sequence>
<dbReference type="RefSeq" id="WP_070236441.1">
    <property type="nucleotide sequence ID" value="NZ_CP017478.1"/>
</dbReference>
<dbReference type="Gene3D" id="2.40.170.20">
    <property type="entry name" value="TonB-dependent receptor, beta-barrel domain"/>
    <property type="match status" value="1"/>
</dbReference>
<dbReference type="InterPro" id="IPR037066">
    <property type="entry name" value="Plug_dom_sf"/>
</dbReference>
<evidence type="ECO:0000256" key="12">
    <source>
        <dbReference type="RuleBase" id="RU003357"/>
    </source>
</evidence>
<keyword evidence="5 11" id="KW-0812">Transmembrane</keyword>
<feature type="domain" description="TonB-dependent receptor plug" evidence="15">
    <location>
        <begin position="111"/>
        <end position="217"/>
    </location>
</feature>
<dbReference type="KEGG" id="lul:LPB138_06250"/>
<dbReference type="PROSITE" id="PS52016">
    <property type="entry name" value="TONB_DEPENDENT_REC_3"/>
    <property type="match status" value="1"/>
</dbReference>
<keyword evidence="13" id="KW-0732">Signal</keyword>
<evidence type="ECO:0000256" key="6">
    <source>
        <dbReference type="ARBA" id="ARBA00023004"/>
    </source>
</evidence>
<dbReference type="PANTHER" id="PTHR32552">
    <property type="entry name" value="FERRICHROME IRON RECEPTOR-RELATED"/>
    <property type="match status" value="1"/>
</dbReference>
<evidence type="ECO:0000256" key="8">
    <source>
        <dbReference type="ARBA" id="ARBA00023077"/>
    </source>
</evidence>
<dbReference type="Pfam" id="PF00593">
    <property type="entry name" value="TonB_dep_Rec_b-barrel"/>
    <property type="match status" value="1"/>
</dbReference>
<evidence type="ECO:0000256" key="9">
    <source>
        <dbReference type="ARBA" id="ARBA00023136"/>
    </source>
</evidence>
<keyword evidence="7" id="KW-0406">Ion transport</keyword>
<dbReference type="InterPro" id="IPR012910">
    <property type="entry name" value="Plug_dom"/>
</dbReference>
<dbReference type="SUPFAM" id="SSF56935">
    <property type="entry name" value="Porins"/>
    <property type="match status" value="1"/>
</dbReference>
<keyword evidence="2 11" id="KW-0813">Transport</keyword>
<evidence type="ECO:0000256" key="13">
    <source>
        <dbReference type="SAM" id="SignalP"/>
    </source>
</evidence>
<comment type="similarity">
    <text evidence="11 12">Belongs to the TonB-dependent receptor family.</text>
</comment>
<feature type="domain" description="TonB-dependent receptor-like beta-barrel" evidence="14">
    <location>
        <begin position="291"/>
        <end position="718"/>
    </location>
</feature>
<keyword evidence="4" id="KW-0410">Iron transport</keyword>